<evidence type="ECO:0000313" key="2">
    <source>
        <dbReference type="EMBL" id="HIV02142.1"/>
    </source>
</evidence>
<reference evidence="2" key="2">
    <citation type="journal article" date="2021" name="PeerJ">
        <title>Extensive microbial diversity within the chicken gut microbiome revealed by metagenomics and culture.</title>
        <authorList>
            <person name="Gilroy R."/>
            <person name="Ravi A."/>
            <person name="Getino M."/>
            <person name="Pursley I."/>
            <person name="Horton D.L."/>
            <person name="Alikhan N.F."/>
            <person name="Baker D."/>
            <person name="Gharbi K."/>
            <person name="Hall N."/>
            <person name="Watson M."/>
            <person name="Adriaenssens E.M."/>
            <person name="Foster-Nyarko E."/>
            <person name="Jarju S."/>
            <person name="Secka A."/>
            <person name="Antonio M."/>
            <person name="Oren A."/>
            <person name="Chaudhuri R.R."/>
            <person name="La Ragione R."/>
            <person name="Hildebrand F."/>
            <person name="Pallen M.J."/>
        </authorList>
    </citation>
    <scope>NUCLEOTIDE SEQUENCE</scope>
    <source>
        <strain evidence="2">4920</strain>
    </source>
</reference>
<dbReference type="EMBL" id="DVOF01000031">
    <property type="protein sequence ID" value="HIV02142.1"/>
    <property type="molecule type" value="Genomic_DNA"/>
</dbReference>
<evidence type="ECO:0000313" key="3">
    <source>
        <dbReference type="Proteomes" id="UP000886743"/>
    </source>
</evidence>
<organism evidence="2 3">
    <name type="scientific">Candidatus Aphodoplasma excrementigallinarum</name>
    <dbReference type="NCBI Taxonomy" id="2840673"/>
    <lineage>
        <taxon>Bacteria</taxon>
        <taxon>Bacillati</taxon>
        <taxon>Bacillota</taxon>
        <taxon>Clostridia</taxon>
        <taxon>Eubacteriales</taxon>
        <taxon>Candidatus Aphodoplasma</taxon>
    </lineage>
</organism>
<sequence>MRIAGRNGKGGLSARQREMLFVAAAFCLYLCRYAAYGFTYYPLLDDHIQYYWYPQMEGTFQNVFLHIGTISTRPLAGVFDVYVWGWLYLHAPWAILFVTAALTVAAVYFLKRILSDMDIQVGGVFYLLLLFLPVGFEAQYWLSASSRVIVGVFFTGLSLLFFQRYNRGKRWYWLVLFAVAQLASYCFYEQTAILSFLLCCAYFFRTRQSWKMYLIPVLNGCIIAAYYLLMRNVGALSGRGAGLTLAELGPHIVFMAKEVYHVICMGAVTLNINGVLRGWALLLETPWLLLLIAVLSGVFAWLCGRERHKGMFSFWLGAAIALCSVLLFFVTKDSTLPFRAAYVPLIGVALMLGCLLSKLRLGRAVASVLVFVLAFGLNVCNVSEMHDYREAALIDETICNNIIAALDEDTLTGARECYVVGAKRTYLNGIVEHREHIINVTSSDWALTGAVRHYLKGNGYVEMIIPAEQITDEMLASGAQILILNDDFTVSRVEEH</sequence>
<accession>A0A9D1SZN0</accession>
<proteinExistence type="predicted"/>
<feature type="transmembrane region" description="Helical" evidence="1">
    <location>
        <begin position="361"/>
        <end position="379"/>
    </location>
</feature>
<feature type="transmembrane region" description="Helical" evidence="1">
    <location>
        <begin position="91"/>
        <end position="110"/>
    </location>
</feature>
<name>A0A9D1SZN0_9FIRM</name>
<comment type="caution">
    <text evidence="2">The sequence shown here is derived from an EMBL/GenBank/DDBJ whole genome shotgun (WGS) entry which is preliminary data.</text>
</comment>
<protein>
    <submittedName>
        <fullName evidence="2">Uncharacterized protein</fullName>
    </submittedName>
</protein>
<feature type="transmembrane region" description="Helical" evidence="1">
    <location>
        <begin position="336"/>
        <end position="356"/>
    </location>
</feature>
<gene>
    <name evidence="2" type="ORF">IAC74_01105</name>
</gene>
<keyword evidence="1" id="KW-1133">Transmembrane helix</keyword>
<feature type="transmembrane region" description="Helical" evidence="1">
    <location>
        <begin position="20"/>
        <end position="43"/>
    </location>
</feature>
<feature type="transmembrane region" description="Helical" evidence="1">
    <location>
        <begin position="210"/>
        <end position="229"/>
    </location>
</feature>
<feature type="transmembrane region" description="Helical" evidence="1">
    <location>
        <begin position="259"/>
        <end position="280"/>
    </location>
</feature>
<feature type="transmembrane region" description="Helical" evidence="1">
    <location>
        <begin position="117"/>
        <end position="134"/>
    </location>
</feature>
<evidence type="ECO:0000256" key="1">
    <source>
        <dbReference type="SAM" id="Phobius"/>
    </source>
</evidence>
<keyword evidence="1" id="KW-0812">Transmembrane</keyword>
<feature type="transmembrane region" description="Helical" evidence="1">
    <location>
        <begin position="140"/>
        <end position="162"/>
    </location>
</feature>
<dbReference type="AlphaFoldDB" id="A0A9D1SZN0"/>
<feature type="transmembrane region" description="Helical" evidence="1">
    <location>
        <begin position="311"/>
        <end position="330"/>
    </location>
</feature>
<keyword evidence="1" id="KW-0472">Membrane</keyword>
<dbReference type="Proteomes" id="UP000886743">
    <property type="component" value="Unassembled WGS sequence"/>
</dbReference>
<feature type="transmembrane region" description="Helical" evidence="1">
    <location>
        <begin position="286"/>
        <end position="304"/>
    </location>
</feature>
<reference evidence="2" key="1">
    <citation type="submission" date="2020-10" db="EMBL/GenBank/DDBJ databases">
        <authorList>
            <person name="Gilroy R."/>
        </authorList>
    </citation>
    <scope>NUCLEOTIDE SEQUENCE</scope>
    <source>
        <strain evidence="2">4920</strain>
    </source>
</reference>
<feature type="transmembrane region" description="Helical" evidence="1">
    <location>
        <begin position="174"/>
        <end position="204"/>
    </location>
</feature>